<accession>F7G4W9</accession>
<dbReference type="FunFam" id="1.20.5.170:FF:000004">
    <property type="entry name" value="Keratin, type II cytoskeletal 5"/>
    <property type="match status" value="1"/>
</dbReference>
<dbReference type="Pfam" id="PF00038">
    <property type="entry name" value="Filament"/>
    <property type="match status" value="1"/>
</dbReference>
<organism evidence="9 10">
    <name type="scientific">Ornithorhynchus anatinus</name>
    <name type="common">Duckbill platypus</name>
    <dbReference type="NCBI Taxonomy" id="9258"/>
    <lineage>
        <taxon>Eukaryota</taxon>
        <taxon>Metazoa</taxon>
        <taxon>Chordata</taxon>
        <taxon>Craniata</taxon>
        <taxon>Vertebrata</taxon>
        <taxon>Euteleostomi</taxon>
        <taxon>Mammalia</taxon>
        <taxon>Monotremata</taxon>
        <taxon>Ornithorhynchidae</taxon>
        <taxon>Ornithorhynchus</taxon>
    </lineage>
</organism>
<dbReference type="STRING" id="9258.ENSOANP00000019928"/>
<keyword evidence="10" id="KW-1185">Reference proteome</keyword>
<dbReference type="Proteomes" id="UP000002279">
    <property type="component" value="Chromosome 10"/>
</dbReference>
<evidence type="ECO:0000256" key="2">
    <source>
        <dbReference type="ARBA" id="ARBA00022754"/>
    </source>
</evidence>
<evidence type="ECO:0000256" key="6">
    <source>
        <dbReference type="SAM" id="Coils"/>
    </source>
</evidence>
<name>F7G4W9_ORNAN</name>
<evidence type="ECO:0000313" key="10">
    <source>
        <dbReference type="Proteomes" id="UP000002279"/>
    </source>
</evidence>
<dbReference type="Ensembl" id="ENSOANT00000019931.2">
    <property type="protein sequence ID" value="ENSOANP00000019928.2"/>
    <property type="gene ID" value="ENSOANG00000012602.2"/>
</dbReference>
<dbReference type="PANTHER" id="PTHR45616">
    <property type="entry name" value="GATA-TYPE DOMAIN-CONTAINING PROTEIN"/>
    <property type="match status" value="1"/>
</dbReference>
<dbReference type="FunFam" id="1.20.5.1160:FF:000001">
    <property type="entry name" value="Keratin type II"/>
    <property type="match status" value="1"/>
</dbReference>
<keyword evidence="1" id="KW-0416">Keratin</keyword>
<dbReference type="InterPro" id="IPR032444">
    <property type="entry name" value="Keratin_2_head"/>
</dbReference>
<dbReference type="eggNOG" id="ENOG502RTYA">
    <property type="taxonomic scope" value="Eukaryota"/>
</dbReference>
<reference evidence="9" key="3">
    <citation type="submission" date="2025-09" db="UniProtKB">
        <authorList>
            <consortium name="Ensembl"/>
        </authorList>
    </citation>
    <scope>IDENTIFICATION</scope>
    <source>
        <strain evidence="9">Glennie</strain>
    </source>
</reference>
<evidence type="ECO:0000259" key="8">
    <source>
        <dbReference type="PROSITE" id="PS51842"/>
    </source>
</evidence>
<evidence type="ECO:0000313" key="9">
    <source>
        <dbReference type="Ensembl" id="ENSOANP00000019928.2"/>
    </source>
</evidence>
<comment type="similarity">
    <text evidence="4 5">Belongs to the intermediate filament family.</text>
</comment>
<dbReference type="Gene3D" id="1.20.5.500">
    <property type="entry name" value="Single helix bin"/>
    <property type="match status" value="1"/>
</dbReference>
<dbReference type="PANTHER" id="PTHR45616:SF69">
    <property type="entry name" value="IF ROD DOMAIN-CONTAINING PROTEIN-RELATED"/>
    <property type="match status" value="1"/>
</dbReference>
<dbReference type="InterPro" id="IPR003054">
    <property type="entry name" value="Keratin_II"/>
</dbReference>
<reference evidence="9" key="2">
    <citation type="submission" date="2025-08" db="UniProtKB">
        <authorList>
            <consortium name="Ensembl"/>
        </authorList>
    </citation>
    <scope>IDENTIFICATION</scope>
    <source>
        <strain evidence="9">Glennie</strain>
    </source>
</reference>
<proteinExistence type="inferred from homology"/>
<feature type="domain" description="IF rod" evidence="8">
    <location>
        <begin position="117"/>
        <end position="430"/>
    </location>
</feature>
<dbReference type="HOGENOM" id="CLU_012560_6_1_1"/>
<dbReference type="SMART" id="SM01391">
    <property type="entry name" value="Filament"/>
    <property type="match status" value="1"/>
</dbReference>
<evidence type="ECO:0000256" key="3">
    <source>
        <dbReference type="ARBA" id="ARBA00023054"/>
    </source>
</evidence>
<keyword evidence="3 6" id="KW-0175">Coiled coil</keyword>
<evidence type="ECO:0000256" key="5">
    <source>
        <dbReference type="RuleBase" id="RU000685"/>
    </source>
</evidence>
<dbReference type="InterPro" id="IPR018039">
    <property type="entry name" value="IF_conserved"/>
</dbReference>
<reference evidence="9 10" key="1">
    <citation type="journal article" date="2008" name="Nature">
        <title>Genome analysis of the platypus reveals unique signatures of evolution.</title>
        <authorList>
            <person name="Warren W.C."/>
            <person name="Hillier L.W."/>
            <person name="Marshall Graves J.A."/>
            <person name="Birney E."/>
            <person name="Ponting C.P."/>
            <person name="Grutzner F."/>
            <person name="Belov K."/>
            <person name="Miller W."/>
            <person name="Clarke L."/>
            <person name="Chinwalla A.T."/>
            <person name="Yang S.P."/>
            <person name="Heger A."/>
            <person name="Locke D.P."/>
            <person name="Miethke P."/>
            <person name="Waters P.D."/>
            <person name="Veyrunes F."/>
            <person name="Fulton L."/>
            <person name="Fulton B."/>
            <person name="Graves T."/>
            <person name="Wallis J."/>
            <person name="Puente X.S."/>
            <person name="Lopez-Otin C."/>
            <person name="Ordonez G.R."/>
            <person name="Eichler E.E."/>
            <person name="Chen L."/>
            <person name="Cheng Z."/>
            <person name="Deakin J.E."/>
            <person name="Alsop A."/>
            <person name="Thompson K."/>
            <person name="Kirby P."/>
            <person name="Papenfuss A.T."/>
            <person name="Wakefield M.J."/>
            <person name="Olender T."/>
            <person name="Lancet D."/>
            <person name="Huttley G.A."/>
            <person name="Smit A.F."/>
            <person name="Pask A."/>
            <person name="Temple-Smith P."/>
            <person name="Batzer M.A."/>
            <person name="Walker J.A."/>
            <person name="Konkel M.K."/>
            <person name="Harris R.S."/>
            <person name="Whittington C.M."/>
            <person name="Wong E.S."/>
            <person name="Gemmell N.J."/>
            <person name="Buschiazzo E."/>
            <person name="Vargas Jentzsch I.M."/>
            <person name="Merkel A."/>
            <person name="Schmitz J."/>
            <person name="Zemann A."/>
            <person name="Churakov G."/>
            <person name="Kriegs J.O."/>
            <person name="Brosius J."/>
            <person name="Murchison E.P."/>
            <person name="Sachidanandam R."/>
            <person name="Smith C."/>
            <person name="Hannon G.J."/>
            <person name="Tsend-Ayush E."/>
            <person name="McMillan D."/>
            <person name="Attenborough R."/>
            <person name="Rens W."/>
            <person name="Ferguson-Smith M."/>
            <person name="Lefevre C.M."/>
            <person name="Sharp J.A."/>
            <person name="Nicholas K.R."/>
            <person name="Ray D.A."/>
            <person name="Kube M."/>
            <person name="Reinhardt R."/>
            <person name="Pringle T.H."/>
            <person name="Taylor J."/>
            <person name="Jones R.C."/>
            <person name="Nixon B."/>
            <person name="Dacheux J.L."/>
            <person name="Niwa H."/>
            <person name="Sekita Y."/>
            <person name="Huang X."/>
            <person name="Stark A."/>
            <person name="Kheradpour P."/>
            <person name="Kellis M."/>
            <person name="Flicek P."/>
            <person name="Chen Y."/>
            <person name="Webber C."/>
            <person name="Hardison R."/>
            <person name="Nelson J."/>
            <person name="Hallsworth-Pepin K."/>
            <person name="Delehaunty K."/>
            <person name="Markovic C."/>
            <person name="Minx P."/>
            <person name="Feng Y."/>
            <person name="Kremitzki C."/>
            <person name="Mitreva M."/>
            <person name="Glasscock J."/>
            <person name="Wylie T."/>
            <person name="Wohldmann P."/>
            <person name="Thiru P."/>
            <person name="Nhan M.N."/>
            <person name="Pohl C.S."/>
            <person name="Smith S.M."/>
            <person name="Hou S."/>
            <person name="Nefedov M."/>
            <person name="de Jong P.J."/>
            <person name="Renfree M.B."/>
            <person name="Mardis E.R."/>
            <person name="Wilson R.K."/>
        </authorList>
    </citation>
    <scope>NUCLEOTIDE SEQUENCE [LARGE SCALE GENOMIC DNA]</scope>
    <source>
        <strain evidence="9 10">Glennie</strain>
    </source>
</reference>
<feature type="coiled-coil region" evidence="6">
    <location>
        <begin position="328"/>
        <end position="408"/>
    </location>
</feature>
<feature type="coiled-coil region" evidence="6">
    <location>
        <begin position="114"/>
        <end position="141"/>
    </location>
</feature>
<dbReference type="GO" id="GO:0045095">
    <property type="term" value="C:keratin filament"/>
    <property type="evidence" value="ECO:0007669"/>
    <property type="project" value="InterPro"/>
</dbReference>
<evidence type="ECO:0000256" key="4">
    <source>
        <dbReference type="ARBA" id="ARBA00061646"/>
    </source>
</evidence>
<dbReference type="Bgee" id="ENSOANG00000012602">
    <property type="expression patterns" value="Expressed in endometrium"/>
</dbReference>
<dbReference type="Pfam" id="PF16208">
    <property type="entry name" value="Keratin_2_head"/>
    <property type="match status" value="2"/>
</dbReference>
<evidence type="ECO:0000256" key="7">
    <source>
        <dbReference type="SAM" id="MobiDB-lite"/>
    </source>
</evidence>
<gene>
    <name evidence="9" type="primary">KRT75</name>
</gene>
<dbReference type="PROSITE" id="PS00226">
    <property type="entry name" value="IF_ROD_1"/>
    <property type="match status" value="1"/>
</dbReference>
<dbReference type="Gene3D" id="1.20.5.170">
    <property type="match status" value="1"/>
</dbReference>
<protein>
    <submittedName>
        <fullName evidence="9">Keratin 75</fullName>
    </submittedName>
</protein>
<evidence type="ECO:0000256" key="1">
    <source>
        <dbReference type="ARBA" id="ARBA00022744"/>
    </source>
</evidence>
<dbReference type="AlphaFoldDB" id="F7G4W9"/>
<dbReference type="GeneTree" id="ENSGT00940000155862"/>
<dbReference type="PROSITE" id="PS51842">
    <property type="entry name" value="IF_ROD_2"/>
    <property type="match status" value="1"/>
</dbReference>
<dbReference type="Gene3D" id="1.20.5.1160">
    <property type="entry name" value="Vasodilator-stimulated phosphoprotein"/>
    <property type="match status" value="1"/>
</dbReference>
<keyword evidence="2 5" id="KW-0403">Intermediate filament</keyword>
<dbReference type="InterPro" id="IPR039008">
    <property type="entry name" value="IF_rod_dom"/>
</dbReference>
<sequence length="446" mass="49874">MSRQSTVTFQTGGRRKGFSAASAVTPSAGRTRISSVSVSRSGAGGGGGGLAWTGCGGGGFGSRSLYGLGGSKRVSISSGGFPVCPPGGIQEVTINQSLLAPLNLQIDPTIQRVRKEEREQIKTLNNKFASFIDKVRFLEQQNKVLDTKWELLQQQGTKTVRQNLEPLFDAYISDLRRQLDTVTAERGRLDSELRSMQDVVEDFKAKYEDEINKRTAAENEFVALKKDVDGAYMNKVDLEAKVNSLSDEINFLRVLYEAELSQMQTQISDTSVVLSMDNNRSLDLDSIISEVKAQYEDIAQRSRAEAESWYQTKYEELQVTAGRHGDDLRNTKHEISEMNRMIQRLRSEIDSVKKQCASLQTAIADAEQRGEMALKDARAKLVDLEDALQKAKQDMARQLREYQELMNVKLALDIEIATYRKLLEGEECRWVYHFSILGGCELRVGT</sequence>
<feature type="coiled-coil region" evidence="6">
    <location>
        <begin position="172"/>
        <end position="255"/>
    </location>
</feature>
<dbReference type="FunFam" id="1.20.5.500:FF:000001">
    <property type="entry name" value="Type II keratin 23"/>
    <property type="match status" value="1"/>
</dbReference>
<feature type="region of interest" description="Disordered" evidence="7">
    <location>
        <begin position="1"/>
        <end position="45"/>
    </location>
</feature>
<feature type="compositionally biased region" description="Low complexity" evidence="7">
    <location>
        <begin position="29"/>
        <end position="41"/>
    </location>
</feature>
<dbReference type="PRINTS" id="PR01276">
    <property type="entry name" value="TYPE2KERATIN"/>
</dbReference>
<feature type="compositionally biased region" description="Polar residues" evidence="7">
    <location>
        <begin position="1"/>
        <end position="11"/>
    </location>
</feature>
<dbReference type="SUPFAM" id="SSF64593">
    <property type="entry name" value="Intermediate filament protein, coiled coil region"/>
    <property type="match status" value="3"/>
</dbReference>